<dbReference type="InterPro" id="IPR004057">
    <property type="entry name" value="Epsilon_tubulin"/>
</dbReference>
<dbReference type="InterPro" id="IPR018316">
    <property type="entry name" value="Tubulin/FtsZ_2-layer-sand-dom"/>
</dbReference>
<dbReference type="InterPro" id="IPR023123">
    <property type="entry name" value="Tubulin_C"/>
</dbReference>
<evidence type="ECO:0000313" key="8">
    <source>
        <dbReference type="Proteomes" id="UP001431783"/>
    </source>
</evidence>
<comment type="similarity">
    <text evidence="1 5">Belongs to the tubulin family.</text>
</comment>
<dbReference type="GO" id="GO:0005525">
    <property type="term" value="F:GTP binding"/>
    <property type="evidence" value="ECO:0007669"/>
    <property type="project" value="UniProtKB-UniRule"/>
</dbReference>
<reference evidence="7 8" key="1">
    <citation type="submission" date="2023-03" db="EMBL/GenBank/DDBJ databases">
        <title>Genome insight into feeding habits of ladybird beetles.</title>
        <authorList>
            <person name="Li H.-S."/>
            <person name="Huang Y.-H."/>
            <person name="Pang H."/>
        </authorList>
    </citation>
    <scope>NUCLEOTIDE SEQUENCE [LARGE SCALE GENOMIC DNA]</scope>
    <source>
        <strain evidence="7">SYSU_2023b</strain>
        <tissue evidence="7">Whole body</tissue>
    </source>
</reference>
<dbReference type="Pfam" id="PF00091">
    <property type="entry name" value="Tubulin"/>
    <property type="match status" value="1"/>
</dbReference>
<evidence type="ECO:0000313" key="7">
    <source>
        <dbReference type="EMBL" id="KAK9884547.1"/>
    </source>
</evidence>
<dbReference type="GO" id="GO:0005874">
    <property type="term" value="C:microtubule"/>
    <property type="evidence" value="ECO:0007669"/>
    <property type="project" value="UniProtKB-KW"/>
</dbReference>
<dbReference type="InterPro" id="IPR003008">
    <property type="entry name" value="Tubulin_FtsZ_GTPase"/>
</dbReference>
<dbReference type="InterPro" id="IPR036525">
    <property type="entry name" value="Tubulin/FtsZ_GTPase_sf"/>
</dbReference>
<keyword evidence="4 5" id="KW-0342">GTP-binding</keyword>
<dbReference type="SUPFAM" id="SSF55307">
    <property type="entry name" value="Tubulin C-terminal domain-like"/>
    <property type="match status" value="1"/>
</dbReference>
<evidence type="ECO:0000256" key="3">
    <source>
        <dbReference type="ARBA" id="ARBA00022741"/>
    </source>
</evidence>
<feature type="domain" description="Tubulin/FtsZ GTPase" evidence="6">
    <location>
        <begin position="69"/>
        <end position="274"/>
    </location>
</feature>
<dbReference type="InterPro" id="IPR037103">
    <property type="entry name" value="Tubulin/FtsZ-like_C"/>
</dbReference>
<dbReference type="InterPro" id="IPR000217">
    <property type="entry name" value="Tubulin"/>
</dbReference>
<evidence type="ECO:0000256" key="1">
    <source>
        <dbReference type="ARBA" id="ARBA00009636"/>
    </source>
</evidence>
<accession>A0AAW1UM27</accession>
<dbReference type="Proteomes" id="UP001431783">
    <property type="component" value="Unassembled WGS sequence"/>
</dbReference>
<keyword evidence="8" id="KW-1185">Reference proteome</keyword>
<dbReference type="Gene3D" id="3.40.50.1440">
    <property type="entry name" value="Tubulin/FtsZ, GTPase domain"/>
    <property type="match status" value="1"/>
</dbReference>
<evidence type="ECO:0000259" key="6">
    <source>
        <dbReference type="SMART" id="SM00864"/>
    </source>
</evidence>
<dbReference type="SMART" id="SM00864">
    <property type="entry name" value="Tubulin"/>
    <property type="match status" value="1"/>
</dbReference>
<comment type="caution">
    <text evidence="7">The sequence shown here is derived from an EMBL/GenBank/DDBJ whole genome shotgun (WGS) entry which is preliminary data.</text>
</comment>
<dbReference type="InterPro" id="IPR017975">
    <property type="entry name" value="Tubulin_CS"/>
</dbReference>
<keyword evidence="3 5" id="KW-0547">Nucleotide-binding</keyword>
<dbReference type="PRINTS" id="PR01161">
    <property type="entry name" value="TUBULIN"/>
</dbReference>
<evidence type="ECO:0000256" key="5">
    <source>
        <dbReference type="RuleBase" id="RU000352"/>
    </source>
</evidence>
<dbReference type="EMBL" id="JARQZJ010000093">
    <property type="protein sequence ID" value="KAK9884547.1"/>
    <property type="molecule type" value="Genomic_DNA"/>
</dbReference>
<dbReference type="AlphaFoldDB" id="A0AAW1UM27"/>
<dbReference type="InterPro" id="IPR008280">
    <property type="entry name" value="Tub_FtsZ_C"/>
</dbReference>
<gene>
    <name evidence="7" type="ORF">WA026_007391</name>
</gene>
<evidence type="ECO:0000256" key="4">
    <source>
        <dbReference type="ARBA" id="ARBA00023134"/>
    </source>
</evidence>
<organism evidence="7 8">
    <name type="scientific">Henosepilachna vigintioctopunctata</name>
    <dbReference type="NCBI Taxonomy" id="420089"/>
    <lineage>
        <taxon>Eukaryota</taxon>
        <taxon>Metazoa</taxon>
        <taxon>Ecdysozoa</taxon>
        <taxon>Arthropoda</taxon>
        <taxon>Hexapoda</taxon>
        <taxon>Insecta</taxon>
        <taxon>Pterygota</taxon>
        <taxon>Neoptera</taxon>
        <taxon>Endopterygota</taxon>
        <taxon>Coleoptera</taxon>
        <taxon>Polyphaga</taxon>
        <taxon>Cucujiformia</taxon>
        <taxon>Coccinelloidea</taxon>
        <taxon>Coccinellidae</taxon>
        <taxon>Epilachninae</taxon>
        <taxon>Epilachnini</taxon>
        <taxon>Henosepilachna</taxon>
    </lineage>
</organism>
<dbReference type="PROSITE" id="PS00227">
    <property type="entry name" value="TUBULIN"/>
    <property type="match status" value="1"/>
</dbReference>
<evidence type="ECO:0000256" key="2">
    <source>
        <dbReference type="ARBA" id="ARBA00022701"/>
    </source>
</evidence>
<dbReference type="Gene3D" id="1.10.287.600">
    <property type="entry name" value="Helix hairpin bin"/>
    <property type="match status" value="1"/>
</dbReference>
<dbReference type="GO" id="GO:0007017">
    <property type="term" value="P:microtubule-based process"/>
    <property type="evidence" value="ECO:0007669"/>
    <property type="project" value="InterPro"/>
</dbReference>
<name>A0AAW1UM27_9CUCU</name>
<dbReference type="PRINTS" id="PR01519">
    <property type="entry name" value="EPSLNTUBULIN"/>
</dbReference>
<dbReference type="Pfam" id="PF03953">
    <property type="entry name" value="Tubulin_C"/>
    <property type="match status" value="1"/>
</dbReference>
<proteinExistence type="inferred from homology"/>
<sequence>MGEFIIVQVGQCGNQIGGSLWPSILEEYNISKSDHENFKNGLINASKYCYEIKESFNSFFDISNVNCNNYSFSNLSDLKRNKVKARAICIDMEEKVVSRFSKSDLKFLFDKKAIITNYPGSANNWAEGYFSHGSKYKEKILESIVSCAEGCDNLHGFVLLYSMGGGTGSGLGSYILEQLEDFFPNIDRFVACVYSTGSEDVITAPYNMMLATQHLIEYATCVFPFENRALQEITTRKNIACESKFSSISSPFEDMNSIVVNLLLNITSGSRFTGQMNFDVNAIKTNMVPFPKMHFLSSSFSPIGINDWPTVSSNSTREKNFLKACSKDNQMMTFNPLVLKFQNEMLNFELFEILFADVGQAVISGMLLGRGDYTLTDMRKYIKILQKKTPFLDWSDKCVKMGLCDVPPVGHAFSMLSLFNSSSVINLFDCMSSKFQTLLNKKAHTHHYTSIEGFDFDFFYECQNTVADIREMYEEIKIPDTSTIPRLQPNINYEYKKFEIE</sequence>
<dbReference type="PANTHER" id="PTHR11588">
    <property type="entry name" value="TUBULIN"/>
    <property type="match status" value="1"/>
</dbReference>
<keyword evidence="2 5" id="KW-0493">Microtubule</keyword>
<dbReference type="SUPFAM" id="SSF52490">
    <property type="entry name" value="Tubulin nucleotide-binding domain-like"/>
    <property type="match status" value="1"/>
</dbReference>
<protein>
    <recommendedName>
        <fullName evidence="6">Tubulin/FtsZ GTPase domain-containing protein</fullName>
    </recommendedName>
</protein>
<dbReference type="Gene3D" id="3.30.1330.20">
    <property type="entry name" value="Tubulin/FtsZ, C-terminal domain"/>
    <property type="match status" value="1"/>
</dbReference>